<organism evidence="5 6">
    <name type="scientific">Saccharomycopsis crataegensis</name>
    <dbReference type="NCBI Taxonomy" id="43959"/>
    <lineage>
        <taxon>Eukaryota</taxon>
        <taxon>Fungi</taxon>
        <taxon>Dikarya</taxon>
        <taxon>Ascomycota</taxon>
        <taxon>Saccharomycotina</taxon>
        <taxon>Saccharomycetes</taxon>
        <taxon>Saccharomycopsidaceae</taxon>
        <taxon>Saccharomycopsis</taxon>
    </lineage>
</organism>
<keyword evidence="2" id="KW-0812">Transmembrane</keyword>
<dbReference type="Pfam" id="PF00722">
    <property type="entry name" value="Glyco_hydro_16"/>
    <property type="match status" value="1"/>
</dbReference>
<dbReference type="Gene3D" id="2.60.120.200">
    <property type="match status" value="1"/>
</dbReference>
<dbReference type="InterPro" id="IPR000757">
    <property type="entry name" value="Beta-glucanase-like"/>
</dbReference>
<feature type="chain" id="PRO_5043797907" description="GH16 domain-containing protein" evidence="3">
    <location>
        <begin position="19"/>
        <end position="557"/>
    </location>
</feature>
<evidence type="ECO:0000313" key="6">
    <source>
        <dbReference type="Proteomes" id="UP001360560"/>
    </source>
</evidence>
<comment type="caution">
    <text evidence="5">The sequence shown here is derived from an EMBL/GenBank/DDBJ whole genome shotgun (WGS) entry which is preliminary data.</text>
</comment>
<dbReference type="PROSITE" id="PS51762">
    <property type="entry name" value="GH16_2"/>
    <property type="match status" value="1"/>
</dbReference>
<evidence type="ECO:0000313" key="5">
    <source>
        <dbReference type="EMBL" id="GMM38493.1"/>
    </source>
</evidence>
<feature type="compositionally biased region" description="Low complexity" evidence="1">
    <location>
        <begin position="254"/>
        <end position="330"/>
    </location>
</feature>
<dbReference type="RefSeq" id="XP_064855488.1">
    <property type="nucleotide sequence ID" value="XM_064999416.1"/>
</dbReference>
<dbReference type="SUPFAM" id="SSF49899">
    <property type="entry name" value="Concanavalin A-like lectins/glucanases"/>
    <property type="match status" value="1"/>
</dbReference>
<dbReference type="Proteomes" id="UP001360560">
    <property type="component" value="Unassembled WGS sequence"/>
</dbReference>
<gene>
    <name evidence="5" type="ORF">DASC09_058320</name>
</gene>
<keyword evidence="3" id="KW-0732">Signal</keyword>
<feature type="region of interest" description="Disordered" evidence="1">
    <location>
        <begin position="254"/>
        <end position="339"/>
    </location>
</feature>
<dbReference type="EMBL" id="BTFZ01000020">
    <property type="protein sequence ID" value="GMM38493.1"/>
    <property type="molecule type" value="Genomic_DNA"/>
</dbReference>
<evidence type="ECO:0000259" key="4">
    <source>
        <dbReference type="PROSITE" id="PS51762"/>
    </source>
</evidence>
<proteinExistence type="predicted"/>
<sequence>MIFQQCLSALLAFSIASAYLDFGVGTTDLLYFELSKSTSPFSSLFTSNSSISPVLQEADVQLSINDVGSSSSASITSKFNILYGEATAIFQAAKGDTSTSFSIKGSNTEMTIEVSGNDPKKVVAILGGKTLASYNTNVDMTEDFHEYTIDFTPTEMYFAVDDTIITSVSSGESNYPNYDPASLNFVIIDQSGSATDDQVSGYLREFKVIDSSGGYCFTGDKGKPASIGTNTLCSYGSTTSTNTLKLNTYTASATMSPSSTKSTTIKVSTTTSHSSTSSSTKKTISTSASHSMSHSNKTSTTSQSHTITTDSQTNGTTSTSLTKSTITSTSGYENSTRTSLKNSTIISGTTYGNTSISKTSAKSTSTDYVEDDSTIIRTVTSCEHETCSKAEVTTVLSDYVALSTLSVHSTTHVKVTVTSYNSYPVTVVVTKTSSTESQDTSSSQSAEESSKTLEATDSTISGSSTVSLSVASVITKESSHTSTTDSTARVSSGHTTKSETDTKHSLAATESISASSSSSSAHINDTSIYIGAGMAPKYIGSTFTMVITFIISFFYMI</sequence>
<keyword evidence="2" id="KW-0472">Membrane</keyword>
<keyword evidence="2" id="KW-1133">Transmembrane helix</keyword>
<feature type="region of interest" description="Disordered" evidence="1">
    <location>
        <begin position="433"/>
        <end position="458"/>
    </location>
</feature>
<evidence type="ECO:0000256" key="2">
    <source>
        <dbReference type="SAM" id="Phobius"/>
    </source>
</evidence>
<accession>A0AAV5QU95</accession>
<dbReference type="GeneID" id="90076481"/>
<feature type="transmembrane region" description="Helical" evidence="2">
    <location>
        <begin position="538"/>
        <end position="556"/>
    </location>
</feature>
<dbReference type="GO" id="GO:0031505">
    <property type="term" value="P:fungal-type cell wall organization"/>
    <property type="evidence" value="ECO:0007669"/>
    <property type="project" value="UniProtKB-ARBA"/>
</dbReference>
<name>A0AAV5QU95_9ASCO</name>
<feature type="compositionally biased region" description="Polar residues" evidence="1">
    <location>
        <begin position="480"/>
        <end position="495"/>
    </location>
</feature>
<protein>
    <recommendedName>
        <fullName evidence="4">GH16 domain-containing protein</fullName>
    </recommendedName>
</protein>
<reference evidence="5 6" key="1">
    <citation type="journal article" date="2023" name="Elife">
        <title>Identification of key yeast species and microbe-microbe interactions impacting larval growth of Drosophila in the wild.</title>
        <authorList>
            <person name="Mure A."/>
            <person name="Sugiura Y."/>
            <person name="Maeda R."/>
            <person name="Honda K."/>
            <person name="Sakurai N."/>
            <person name="Takahashi Y."/>
            <person name="Watada M."/>
            <person name="Katoh T."/>
            <person name="Gotoh A."/>
            <person name="Gotoh Y."/>
            <person name="Taniguchi I."/>
            <person name="Nakamura K."/>
            <person name="Hayashi T."/>
            <person name="Katayama T."/>
            <person name="Uemura T."/>
            <person name="Hattori Y."/>
        </authorList>
    </citation>
    <scope>NUCLEOTIDE SEQUENCE [LARGE SCALE GENOMIC DNA]</scope>
    <source>
        <strain evidence="5 6">SC-9</strain>
    </source>
</reference>
<feature type="region of interest" description="Disordered" evidence="1">
    <location>
        <begin position="480"/>
        <end position="509"/>
    </location>
</feature>
<feature type="compositionally biased region" description="Low complexity" evidence="1">
    <location>
        <begin position="433"/>
        <end position="447"/>
    </location>
</feature>
<evidence type="ECO:0000256" key="1">
    <source>
        <dbReference type="SAM" id="MobiDB-lite"/>
    </source>
</evidence>
<feature type="domain" description="GH16" evidence="4">
    <location>
        <begin position="32"/>
        <end position="214"/>
    </location>
</feature>
<evidence type="ECO:0000256" key="3">
    <source>
        <dbReference type="SAM" id="SignalP"/>
    </source>
</evidence>
<keyword evidence="6" id="KW-1185">Reference proteome</keyword>
<dbReference type="GO" id="GO:0005975">
    <property type="term" value="P:carbohydrate metabolic process"/>
    <property type="evidence" value="ECO:0007669"/>
    <property type="project" value="InterPro"/>
</dbReference>
<dbReference type="AlphaFoldDB" id="A0AAV5QU95"/>
<dbReference type="InterPro" id="IPR013320">
    <property type="entry name" value="ConA-like_dom_sf"/>
</dbReference>
<dbReference type="GO" id="GO:0004553">
    <property type="term" value="F:hydrolase activity, hydrolyzing O-glycosyl compounds"/>
    <property type="evidence" value="ECO:0007669"/>
    <property type="project" value="InterPro"/>
</dbReference>
<feature type="signal peptide" evidence="3">
    <location>
        <begin position="1"/>
        <end position="18"/>
    </location>
</feature>